<dbReference type="InterPro" id="IPR039420">
    <property type="entry name" value="WalR-like"/>
</dbReference>
<comment type="caution">
    <text evidence="6">The sequence shown here is derived from an EMBL/GenBank/DDBJ whole genome shotgun (WGS) entry which is preliminary data.</text>
</comment>
<gene>
    <name evidence="6" type="ORF">OD750_018645</name>
</gene>
<evidence type="ECO:0000259" key="5">
    <source>
        <dbReference type="PROSITE" id="PS50930"/>
    </source>
</evidence>
<name>A0A9X3YMT4_9GAMM</name>
<organism evidence="6 7">
    <name type="scientific">Tahibacter soli</name>
    <dbReference type="NCBI Taxonomy" id="2983605"/>
    <lineage>
        <taxon>Bacteria</taxon>
        <taxon>Pseudomonadati</taxon>
        <taxon>Pseudomonadota</taxon>
        <taxon>Gammaproteobacteria</taxon>
        <taxon>Lysobacterales</taxon>
        <taxon>Rhodanobacteraceae</taxon>
        <taxon>Tahibacter</taxon>
    </lineage>
</organism>
<sequence>MTRLVALVAEDEAPQRESLCAQLAELWPDLDPIVPCEDGLAALEAIAEHRPAVAFLDIRMPGVGGLDVARAAIEHGALVVFTTAYDAHAVAAFDAGAIDYVLKPIRIERLAQSLVRVRERLASRARPDLDALFGELAARFKPAGDNAIRWITAAIGDEVRLIALDDVVYFQADDKYVRVATKAEDALIRLPLKELVAGLDPDAFWQIHRGTVVRVAAVDRMRRDELGRCWLSVKGRAERLPVSAAFQRRFRGM</sequence>
<keyword evidence="3" id="KW-0597">Phosphoprotein</keyword>
<dbReference type="PANTHER" id="PTHR48111:SF69">
    <property type="entry name" value="RESPONSE REGULATOR RECEIVER"/>
    <property type="match status" value="1"/>
</dbReference>
<accession>A0A9X3YMT4</accession>
<feature type="modified residue" description="4-aspartylphosphate" evidence="3">
    <location>
        <position position="57"/>
    </location>
</feature>
<dbReference type="GO" id="GO:0000156">
    <property type="term" value="F:phosphorelay response regulator activity"/>
    <property type="evidence" value="ECO:0007669"/>
    <property type="project" value="TreeGrafter"/>
</dbReference>
<dbReference type="InterPro" id="IPR007492">
    <property type="entry name" value="LytTR_DNA-bd_dom"/>
</dbReference>
<dbReference type="InterPro" id="IPR001789">
    <property type="entry name" value="Sig_transdc_resp-reg_receiver"/>
</dbReference>
<evidence type="ECO:0000256" key="2">
    <source>
        <dbReference type="ARBA" id="ARBA00023125"/>
    </source>
</evidence>
<evidence type="ECO:0000259" key="4">
    <source>
        <dbReference type="PROSITE" id="PS50110"/>
    </source>
</evidence>
<dbReference type="PROSITE" id="PS50930">
    <property type="entry name" value="HTH_LYTTR"/>
    <property type="match status" value="1"/>
</dbReference>
<evidence type="ECO:0000313" key="6">
    <source>
        <dbReference type="EMBL" id="MDC8014569.1"/>
    </source>
</evidence>
<keyword evidence="7" id="KW-1185">Reference proteome</keyword>
<dbReference type="PROSITE" id="PS50110">
    <property type="entry name" value="RESPONSE_REGULATORY"/>
    <property type="match status" value="1"/>
</dbReference>
<dbReference type="AlphaFoldDB" id="A0A9X3YMT4"/>
<dbReference type="GO" id="GO:0000976">
    <property type="term" value="F:transcription cis-regulatory region binding"/>
    <property type="evidence" value="ECO:0007669"/>
    <property type="project" value="TreeGrafter"/>
</dbReference>
<protein>
    <submittedName>
        <fullName evidence="6">LytTR family DNA-binding domain-containing protein</fullName>
    </submittedName>
</protein>
<feature type="domain" description="Response regulatory" evidence="4">
    <location>
        <begin position="5"/>
        <end position="118"/>
    </location>
</feature>
<evidence type="ECO:0000256" key="1">
    <source>
        <dbReference type="ARBA" id="ARBA00023012"/>
    </source>
</evidence>
<keyword evidence="1" id="KW-0902">Two-component regulatory system</keyword>
<dbReference type="Gene3D" id="3.40.50.2300">
    <property type="match status" value="1"/>
</dbReference>
<evidence type="ECO:0000256" key="3">
    <source>
        <dbReference type="PROSITE-ProRule" id="PRU00169"/>
    </source>
</evidence>
<feature type="domain" description="HTH LytTR-type" evidence="5">
    <location>
        <begin position="151"/>
        <end position="253"/>
    </location>
</feature>
<dbReference type="Proteomes" id="UP001139971">
    <property type="component" value="Unassembled WGS sequence"/>
</dbReference>
<dbReference type="GO" id="GO:0005829">
    <property type="term" value="C:cytosol"/>
    <property type="evidence" value="ECO:0007669"/>
    <property type="project" value="TreeGrafter"/>
</dbReference>
<dbReference type="Pfam" id="PF00072">
    <property type="entry name" value="Response_reg"/>
    <property type="match status" value="1"/>
</dbReference>
<keyword evidence="2 6" id="KW-0238">DNA-binding</keyword>
<evidence type="ECO:0000313" key="7">
    <source>
        <dbReference type="Proteomes" id="UP001139971"/>
    </source>
</evidence>
<dbReference type="InterPro" id="IPR011006">
    <property type="entry name" value="CheY-like_superfamily"/>
</dbReference>
<dbReference type="SMART" id="SM00850">
    <property type="entry name" value="LytTR"/>
    <property type="match status" value="1"/>
</dbReference>
<dbReference type="EMBL" id="JAOVZO020000018">
    <property type="protein sequence ID" value="MDC8014569.1"/>
    <property type="molecule type" value="Genomic_DNA"/>
</dbReference>
<dbReference type="SMART" id="SM00448">
    <property type="entry name" value="REC"/>
    <property type="match status" value="1"/>
</dbReference>
<dbReference type="Gene3D" id="2.40.50.1020">
    <property type="entry name" value="LytTr DNA-binding domain"/>
    <property type="match status" value="1"/>
</dbReference>
<dbReference type="GO" id="GO:0032993">
    <property type="term" value="C:protein-DNA complex"/>
    <property type="evidence" value="ECO:0007669"/>
    <property type="project" value="TreeGrafter"/>
</dbReference>
<proteinExistence type="predicted"/>
<dbReference type="PANTHER" id="PTHR48111">
    <property type="entry name" value="REGULATOR OF RPOS"/>
    <property type="match status" value="1"/>
</dbReference>
<dbReference type="SUPFAM" id="SSF52172">
    <property type="entry name" value="CheY-like"/>
    <property type="match status" value="1"/>
</dbReference>
<dbReference type="Pfam" id="PF04397">
    <property type="entry name" value="LytTR"/>
    <property type="match status" value="1"/>
</dbReference>
<reference evidence="6" key="1">
    <citation type="submission" date="2023-02" db="EMBL/GenBank/DDBJ databases">
        <title>Tahibacter soli sp. nov. isolated from soil.</title>
        <authorList>
            <person name="Baek J.H."/>
            <person name="Lee J.K."/>
            <person name="Choi D.G."/>
            <person name="Jeon C.O."/>
        </authorList>
    </citation>
    <scope>NUCLEOTIDE SEQUENCE</scope>
    <source>
        <strain evidence="6">BL</strain>
    </source>
</reference>
<dbReference type="RefSeq" id="WP_263542214.1">
    <property type="nucleotide sequence ID" value="NZ_JAOVZO020000018.1"/>
</dbReference>
<dbReference type="GO" id="GO:0006355">
    <property type="term" value="P:regulation of DNA-templated transcription"/>
    <property type="evidence" value="ECO:0007669"/>
    <property type="project" value="TreeGrafter"/>
</dbReference>